<organism evidence="1 2">
    <name type="scientific">Candidatus Ryanbacteria bacterium CG10_big_fil_rev_8_21_14_0_10_43_42</name>
    <dbReference type="NCBI Taxonomy" id="1974864"/>
    <lineage>
        <taxon>Bacteria</taxon>
        <taxon>Candidatus Ryaniibacteriota</taxon>
    </lineage>
</organism>
<sequence length="167" mass="19585">MEEMRRYYRADRNGLGGALWERYLEVDFLPVEYKGQFTDITQIYFPRNSYAVHDVLFDNGTINEVFRDPNLTVWSTPTLNSVRGTPKYESMFDCTFMGDSAFFARLALLATLLPCKSTEVFEYYKKSFGWEIDIFCPFCGRGYVPILGWSITSIRKRNNMRCQEHDP</sequence>
<name>A0A2M8KY90_9BACT</name>
<dbReference type="AlphaFoldDB" id="A0A2M8KY90"/>
<protein>
    <submittedName>
        <fullName evidence="1">Uncharacterized protein</fullName>
    </submittedName>
</protein>
<comment type="caution">
    <text evidence="1">The sequence shown here is derived from an EMBL/GenBank/DDBJ whole genome shotgun (WGS) entry which is preliminary data.</text>
</comment>
<gene>
    <name evidence="1" type="ORF">COU90_01240</name>
</gene>
<evidence type="ECO:0000313" key="1">
    <source>
        <dbReference type="EMBL" id="PJE64871.1"/>
    </source>
</evidence>
<dbReference type="Proteomes" id="UP000229098">
    <property type="component" value="Unassembled WGS sequence"/>
</dbReference>
<evidence type="ECO:0000313" key="2">
    <source>
        <dbReference type="Proteomes" id="UP000229098"/>
    </source>
</evidence>
<dbReference type="EMBL" id="PFEF01000003">
    <property type="protein sequence ID" value="PJE64871.1"/>
    <property type="molecule type" value="Genomic_DNA"/>
</dbReference>
<reference evidence="2" key="1">
    <citation type="submission" date="2017-09" db="EMBL/GenBank/DDBJ databases">
        <title>Depth-based differentiation of microbial function through sediment-hosted aquifers and enrichment of novel symbionts in the deep terrestrial subsurface.</title>
        <authorList>
            <person name="Probst A.J."/>
            <person name="Ladd B."/>
            <person name="Jarett J.K."/>
            <person name="Geller-Mcgrath D.E."/>
            <person name="Sieber C.M.K."/>
            <person name="Emerson J.B."/>
            <person name="Anantharaman K."/>
            <person name="Thomas B.C."/>
            <person name="Malmstrom R."/>
            <person name="Stieglmeier M."/>
            <person name="Klingl A."/>
            <person name="Woyke T."/>
            <person name="Ryan C.M."/>
            <person name="Banfield J.F."/>
        </authorList>
    </citation>
    <scope>NUCLEOTIDE SEQUENCE [LARGE SCALE GENOMIC DNA]</scope>
</reference>
<proteinExistence type="predicted"/>
<accession>A0A2M8KY90</accession>